<keyword evidence="3 5" id="KW-1133">Transmembrane helix</keyword>
<reference evidence="8" key="1">
    <citation type="submission" date="2022-11" db="UniProtKB">
        <authorList>
            <consortium name="WormBaseParasite"/>
        </authorList>
    </citation>
    <scope>IDENTIFICATION</scope>
</reference>
<feature type="transmembrane region" description="Helical" evidence="5">
    <location>
        <begin position="70"/>
        <end position="88"/>
    </location>
</feature>
<dbReference type="PROSITE" id="PS50850">
    <property type="entry name" value="MFS"/>
    <property type="match status" value="1"/>
</dbReference>
<dbReference type="Proteomes" id="UP000887569">
    <property type="component" value="Unplaced"/>
</dbReference>
<proteinExistence type="predicted"/>
<dbReference type="InterPro" id="IPR036259">
    <property type="entry name" value="MFS_trans_sf"/>
</dbReference>
<feature type="transmembrane region" description="Helical" evidence="5">
    <location>
        <begin position="398"/>
        <end position="418"/>
    </location>
</feature>
<dbReference type="AlphaFoldDB" id="A0A915AUX1"/>
<dbReference type="PANTHER" id="PTHR24002">
    <property type="entry name" value="SOLUTE CARRIER FAMILY 22 MEMBER 18"/>
    <property type="match status" value="1"/>
</dbReference>
<sequence length="425" mass="47540">MKEGTNYADEQTSPTITVSNMWRIPLTSKTIRPSIAKAYSLSVLYNVSFFSQMTMLPYTAKRLAISDTDFGLLQTFFGVMQMFGGPLYGYLIRRIGIRNALILCYSCTIASSLITFAATDKSSLYMSILPSVFMHGQQGHQTLLSTLTRPGKERTNAFSRMGITFGLGFIFTPLVTTISRRLFSDEAPLITSAIIGAIAIYIVAAYLRLERPNDDEEEMIVEDKEEKKRKVTIELIVNIAHRPGVAVTFVKKCALITPMLLTTSITQIYMINTFQLTPEMNSFLQIFVGIIIMFNNGFVVVWLRQRFNEEFLLTMGAIVCLIGYVLHTQWYELWIVFCTIPFTCLAMSIVGTVADSLLTSLVHVDEQALILGALHAVNSLTRTFGPAMAGYMLERFGFSIFGLIGTAMSTIILIYDLIHVGNRSH</sequence>
<dbReference type="SUPFAM" id="SSF103473">
    <property type="entry name" value="MFS general substrate transporter"/>
    <property type="match status" value="1"/>
</dbReference>
<dbReference type="Gene3D" id="1.20.1250.20">
    <property type="entry name" value="MFS general substrate transporter like domains"/>
    <property type="match status" value="1"/>
</dbReference>
<feature type="transmembrane region" description="Helical" evidence="5">
    <location>
        <begin position="187"/>
        <end position="207"/>
    </location>
</feature>
<organism evidence="7 8">
    <name type="scientific">Parascaris univalens</name>
    <name type="common">Nematode worm</name>
    <dbReference type="NCBI Taxonomy" id="6257"/>
    <lineage>
        <taxon>Eukaryota</taxon>
        <taxon>Metazoa</taxon>
        <taxon>Ecdysozoa</taxon>
        <taxon>Nematoda</taxon>
        <taxon>Chromadorea</taxon>
        <taxon>Rhabditida</taxon>
        <taxon>Spirurina</taxon>
        <taxon>Ascaridomorpha</taxon>
        <taxon>Ascaridoidea</taxon>
        <taxon>Ascarididae</taxon>
        <taxon>Parascaris</taxon>
    </lineage>
</organism>
<dbReference type="InterPro" id="IPR011701">
    <property type="entry name" value="MFS"/>
</dbReference>
<evidence type="ECO:0000256" key="5">
    <source>
        <dbReference type="SAM" id="Phobius"/>
    </source>
</evidence>
<evidence type="ECO:0000256" key="4">
    <source>
        <dbReference type="ARBA" id="ARBA00023136"/>
    </source>
</evidence>
<dbReference type="GO" id="GO:0016020">
    <property type="term" value="C:membrane"/>
    <property type="evidence" value="ECO:0007669"/>
    <property type="project" value="UniProtKB-SubCell"/>
</dbReference>
<accession>A0A915AUX1</accession>
<dbReference type="WBParaSite" id="PgR016_g121_t01">
    <property type="protein sequence ID" value="PgR016_g121_t01"/>
    <property type="gene ID" value="PgR016_g121"/>
</dbReference>
<keyword evidence="2 5" id="KW-0812">Transmembrane</keyword>
<evidence type="ECO:0000313" key="7">
    <source>
        <dbReference type="Proteomes" id="UP000887569"/>
    </source>
</evidence>
<dbReference type="PRINTS" id="PR01035">
    <property type="entry name" value="TCRTETA"/>
</dbReference>
<keyword evidence="4 5" id="KW-0472">Membrane</keyword>
<comment type="subcellular location">
    <subcellularLocation>
        <location evidence="1">Membrane</location>
        <topology evidence="1">Multi-pass membrane protein</topology>
    </subcellularLocation>
</comment>
<name>A0A915AUX1_PARUN</name>
<dbReference type="GO" id="GO:0022857">
    <property type="term" value="F:transmembrane transporter activity"/>
    <property type="evidence" value="ECO:0007669"/>
    <property type="project" value="InterPro"/>
</dbReference>
<protein>
    <submittedName>
        <fullName evidence="8">Major facilitator superfamily (MFS) profile domain-containing protein</fullName>
    </submittedName>
</protein>
<feature type="transmembrane region" description="Helical" evidence="5">
    <location>
        <begin position="283"/>
        <end position="303"/>
    </location>
</feature>
<evidence type="ECO:0000313" key="8">
    <source>
        <dbReference type="WBParaSite" id="PgR016_g121_t01"/>
    </source>
</evidence>
<feature type="transmembrane region" description="Helical" evidence="5">
    <location>
        <begin position="333"/>
        <end position="357"/>
    </location>
</feature>
<dbReference type="InterPro" id="IPR020846">
    <property type="entry name" value="MFS_dom"/>
</dbReference>
<feature type="transmembrane region" description="Helical" evidence="5">
    <location>
        <begin position="157"/>
        <end position="175"/>
    </location>
</feature>
<keyword evidence="7" id="KW-1185">Reference proteome</keyword>
<feature type="transmembrane region" description="Helical" evidence="5">
    <location>
        <begin position="38"/>
        <end position="58"/>
    </location>
</feature>
<dbReference type="GO" id="GO:0005635">
    <property type="term" value="C:nuclear envelope"/>
    <property type="evidence" value="ECO:0007669"/>
    <property type="project" value="TreeGrafter"/>
</dbReference>
<evidence type="ECO:0000256" key="3">
    <source>
        <dbReference type="ARBA" id="ARBA00022989"/>
    </source>
</evidence>
<evidence type="ECO:0000256" key="1">
    <source>
        <dbReference type="ARBA" id="ARBA00004141"/>
    </source>
</evidence>
<dbReference type="Pfam" id="PF07690">
    <property type="entry name" value="MFS_1"/>
    <property type="match status" value="1"/>
</dbReference>
<evidence type="ECO:0000256" key="2">
    <source>
        <dbReference type="ARBA" id="ARBA00022692"/>
    </source>
</evidence>
<evidence type="ECO:0000259" key="6">
    <source>
        <dbReference type="PROSITE" id="PS50850"/>
    </source>
</evidence>
<dbReference type="InterPro" id="IPR001958">
    <property type="entry name" value="Tet-R_TetA/multi-R_MdtG-like"/>
</dbReference>
<feature type="transmembrane region" description="Helical" evidence="5">
    <location>
        <begin position="310"/>
        <end position="327"/>
    </location>
</feature>
<feature type="domain" description="Major facilitator superfamily (MFS) profile" evidence="6">
    <location>
        <begin position="26"/>
        <end position="424"/>
    </location>
</feature>
<dbReference type="PANTHER" id="PTHR24002:SF3">
    <property type="entry name" value="SOLUTE CARRIER FAMILY 22 MEMBER 18"/>
    <property type="match status" value="1"/>
</dbReference>